<dbReference type="KEGG" id="suls:Sdiek1_2654"/>
<reference evidence="3" key="1">
    <citation type="submission" date="2017-05" db="EMBL/GenBank/DDBJ databases">
        <title>Dechlorination kinetics govern the competition between two new strains of the genus Sulfurospirillum.</title>
        <authorList>
            <person name="Buttet G.F."/>
            <person name="Murray A.M."/>
            <person name="Goris T."/>
            <person name="Burion M."/>
            <person name="Lin B."/>
            <person name="Rolle M."/>
            <person name="Maillard J."/>
        </authorList>
    </citation>
    <scope>NUCLEOTIDE SEQUENCE [LARGE SCALE GENOMIC DNA]</scope>
    <source>
        <strain evidence="3">SL2-1</strain>
    </source>
</reference>
<proteinExistence type="predicted"/>
<feature type="domain" description="4Fe-4S ferredoxin-type" evidence="1">
    <location>
        <begin position="6"/>
        <end position="34"/>
    </location>
</feature>
<keyword evidence="3" id="KW-1185">Reference proteome</keyword>
<organism evidence="2 3">
    <name type="scientific">Sulfurospirillum diekertiae</name>
    <dbReference type="NCBI Taxonomy" id="1854492"/>
    <lineage>
        <taxon>Bacteria</taxon>
        <taxon>Pseudomonadati</taxon>
        <taxon>Campylobacterota</taxon>
        <taxon>Epsilonproteobacteria</taxon>
        <taxon>Campylobacterales</taxon>
        <taxon>Sulfurospirillaceae</taxon>
        <taxon>Sulfurospirillum</taxon>
    </lineage>
</organism>
<name>A0A1Y0HNV8_9BACT</name>
<evidence type="ECO:0000313" key="3">
    <source>
        <dbReference type="Proteomes" id="UP000196005"/>
    </source>
</evidence>
<dbReference type="PROSITE" id="PS51379">
    <property type="entry name" value="4FE4S_FER_2"/>
    <property type="match status" value="1"/>
</dbReference>
<dbReference type="SUPFAM" id="SSF54862">
    <property type="entry name" value="4Fe-4S ferredoxins"/>
    <property type="match status" value="1"/>
</dbReference>
<evidence type="ECO:0000259" key="1">
    <source>
        <dbReference type="PROSITE" id="PS51379"/>
    </source>
</evidence>
<dbReference type="AlphaFoldDB" id="A0A1Y0HNV8"/>
<dbReference type="Gene3D" id="3.30.70.20">
    <property type="match status" value="1"/>
</dbReference>
<sequence>MEYARMKFYCDESRCIECDGCSVACAEAHELPVGISRRKVVTINEGIPGKELIIGPKVFPHSAKKYYAFNLYNRIIHQVAAISFW</sequence>
<dbReference type="Proteomes" id="UP000196005">
    <property type="component" value="Chromosome"/>
</dbReference>
<evidence type="ECO:0000313" key="2">
    <source>
        <dbReference type="EMBL" id="ARU49802.1"/>
    </source>
</evidence>
<protein>
    <submittedName>
        <fullName evidence="2">Formate dehydrogenase iron-sulfur subunit</fullName>
    </submittedName>
</protein>
<gene>
    <name evidence="2" type="ORF">Sdiek1_2654</name>
</gene>
<dbReference type="InterPro" id="IPR017896">
    <property type="entry name" value="4Fe4S_Fe-S-bd"/>
</dbReference>
<accession>A0A1Y0HNV8</accession>
<dbReference type="EMBL" id="CP021416">
    <property type="protein sequence ID" value="ARU49802.1"/>
    <property type="molecule type" value="Genomic_DNA"/>
</dbReference>